<dbReference type="InterPro" id="IPR011335">
    <property type="entry name" value="Restrct_endonuc-II-like"/>
</dbReference>
<dbReference type="Pfam" id="PF02021">
    <property type="entry name" value="UPF0102"/>
    <property type="match status" value="1"/>
</dbReference>
<name>A0A9D1L3N4_9ACTN</name>
<evidence type="ECO:0000313" key="3">
    <source>
        <dbReference type="Proteomes" id="UP000824078"/>
    </source>
</evidence>
<gene>
    <name evidence="2" type="ORF">IAD17_02520</name>
</gene>
<reference evidence="2" key="1">
    <citation type="submission" date="2020-10" db="EMBL/GenBank/DDBJ databases">
        <authorList>
            <person name="Gilroy R."/>
        </authorList>
    </citation>
    <scope>NUCLEOTIDE SEQUENCE</scope>
    <source>
        <strain evidence="2">ChiHjej12B11-29160</strain>
    </source>
</reference>
<dbReference type="SUPFAM" id="SSF52980">
    <property type="entry name" value="Restriction endonuclease-like"/>
    <property type="match status" value="1"/>
</dbReference>
<dbReference type="InterPro" id="IPR011856">
    <property type="entry name" value="tRNA_endonuc-like_dom_sf"/>
</dbReference>
<sequence length="158" mass="17863">MPQTFERQHVSQKISTKQLSKRSQGKLLSEYSAREIGLEGEDIAAAFLERRGYTILDRNWVSNAGEADIVTLAPHEFPEEHVTSDDFSELKRSECISVVSGKPDTSKKCTNLEQDSTDVVQSLNEVVLVEVKTRLALHDSENTMPEIAVGKRKQQRYR</sequence>
<reference evidence="2" key="2">
    <citation type="journal article" date="2021" name="PeerJ">
        <title>Extensive microbial diversity within the chicken gut microbiome revealed by metagenomics and culture.</title>
        <authorList>
            <person name="Gilroy R."/>
            <person name="Ravi A."/>
            <person name="Getino M."/>
            <person name="Pursley I."/>
            <person name="Horton D.L."/>
            <person name="Alikhan N.F."/>
            <person name="Baker D."/>
            <person name="Gharbi K."/>
            <person name="Hall N."/>
            <person name="Watson M."/>
            <person name="Adriaenssens E.M."/>
            <person name="Foster-Nyarko E."/>
            <person name="Jarju S."/>
            <person name="Secka A."/>
            <person name="Antonio M."/>
            <person name="Oren A."/>
            <person name="Chaudhuri R.R."/>
            <person name="La Ragione R."/>
            <person name="Hildebrand F."/>
            <person name="Pallen M.J."/>
        </authorList>
    </citation>
    <scope>NUCLEOTIDE SEQUENCE</scope>
    <source>
        <strain evidence="2">ChiHjej12B11-29160</strain>
    </source>
</reference>
<dbReference type="EMBL" id="DVMQ01000007">
    <property type="protein sequence ID" value="HIU23784.1"/>
    <property type="molecule type" value="Genomic_DNA"/>
</dbReference>
<dbReference type="Proteomes" id="UP000824078">
    <property type="component" value="Unassembled WGS sequence"/>
</dbReference>
<dbReference type="AlphaFoldDB" id="A0A9D1L3N4"/>
<evidence type="ECO:0000256" key="1">
    <source>
        <dbReference type="ARBA" id="ARBA00006738"/>
    </source>
</evidence>
<comment type="caution">
    <text evidence="2">The sequence shown here is derived from an EMBL/GenBank/DDBJ whole genome shotgun (WGS) entry which is preliminary data.</text>
</comment>
<accession>A0A9D1L3N4</accession>
<evidence type="ECO:0000313" key="2">
    <source>
        <dbReference type="EMBL" id="HIU23784.1"/>
    </source>
</evidence>
<proteinExistence type="inferred from homology"/>
<comment type="similarity">
    <text evidence="1">Belongs to the UPF0102 family.</text>
</comment>
<organism evidence="2 3">
    <name type="scientific">Candidatus Coprovicinus avistercoris</name>
    <dbReference type="NCBI Taxonomy" id="2840754"/>
    <lineage>
        <taxon>Bacteria</taxon>
        <taxon>Bacillati</taxon>
        <taxon>Actinomycetota</taxon>
        <taxon>Coriobacteriia</taxon>
        <taxon>Coriobacteriales</taxon>
        <taxon>Coriobacteriaceae</taxon>
        <taxon>Coriobacteriaceae incertae sedis</taxon>
        <taxon>Candidatus Coprovicinus</taxon>
    </lineage>
</organism>
<dbReference type="InterPro" id="IPR003509">
    <property type="entry name" value="UPF0102_YraN-like"/>
</dbReference>
<protein>
    <submittedName>
        <fullName evidence="2">YraN family protein</fullName>
    </submittedName>
</protein>
<dbReference type="PANTHER" id="PTHR34039:SF1">
    <property type="entry name" value="UPF0102 PROTEIN YRAN"/>
    <property type="match status" value="1"/>
</dbReference>
<dbReference type="GO" id="GO:0003676">
    <property type="term" value="F:nucleic acid binding"/>
    <property type="evidence" value="ECO:0007669"/>
    <property type="project" value="InterPro"/>
</dbReference>
<dbReference type="Gene3D" id="3.40.1350.10">
    <property type="match status" value="1"/>
</dbReference>
<dbReference type="PANTHER" id="PTHR34039">
    <property type="entry name" value="UPF0102 PROTEIN YRAN"/>
    <property type="match status" value="1"/>
</dbReference>